<dbReference type="RefSeq" id="WP_344042271.1">
    <property type="nucleotide sequence ID" value="NZ_BAAAKE010000033.1"/>
</dbReference>
<name>A0ABV9XRX3_9PSEU</name>
<protein>
    <submittedName>
        <fullName evidence="1">DUF4192 domain-containing protein</fullName>
    </submittedName>
</protein>
<proteinExistence type="predicted"/>
<comment type="caution">
    <text evidence="1">The sequence shown here is derived from an EMBL/GenBank/DDBJ whole genome shotgun (WGS) entry which is preliminary data.</text>
</comment>
<dbReference type="Pfam" id="PF13830">
    <property type="entry name" value="DUF4192"/>
    <property type="match status" value="1"/>
</dbReference>
<accession>A0ABV9XRX3</accession>
<sequence>MTKLLLPPRLHDPGDLIAAVPHLLGFHPADSVVLLVVEHHTVAMTLRADLPPPDHPAGPVERLLTPAARHRGATTVAVVVGGGSGDPPEDLPHDALVDELDDALLALDLPLVLAVWVRATARGEPWFDYHDAGTTGATPDPASTPLAAATAARGHVTHPSREAMAEVLEPDPPGALSRRAALLNRRVTDPEEVAPARHHDLIRSEVLRATARKRPLTDEEVADLAHALSDPLVRDASLGYCVGDHAADAEVLWTELTRASPTPERAEPATLLAFSAYLRGMGSLASLALERAAEANPGHRLSELLREALDTGLPPEQLRLLAEQAARSAWVRPPGEGS</sequence>
<dbReference type="Proteomes" id="UP001595833">
    <property type="component" value="Unassembled WGS sequence"/>
</dbReference>
<gene>
    <name evidence="1" type="ORF">ACFPFM_00410</name>
</gene>
<keyword evidence="2" id="KW-1185">Reference proteome</keyword>
<evidence type="ECO:0000313" key="1">
    <source>
        <dbReference type="EMBL" id="MFC5052207.1"/>
    </source>
</evidence>
<dbReference type="EMBL" id="JBHSJB010000002">
    <property type="protein sequence ID" value="MFC5052207.1"/>
    <property type="molecule type" value="Genomic_DNA"/>
</dbReference>
<reference evidence="2" key="1">
    <citation type="journal article" date="2019" name="Int. J. Syst. Evol. Microbiol.">
        <title>The Global Catalogue of Microorganisms (GCM) 10K type strain sequencing project: providing services to taxonomists for standard genome sequencing and annotation.</title>
        <authorList>
            <consortium name="The Broad Institute Genomics Platform"/>
            <consortium name="The Broad Institute Genome Sequencing Center for Infectious Disease"/>
            <person name="Wu L."/>
            <person name="Ma J."/>
        </authorList>
    </citation>
    <scope>NUCLEOTIDE SEQUENCE [LARGE SCALE GENOMIC DNA]</scope>
    <source>
        <strain evidence="2">KCTC 12848</strain>
    </source>
</reference>
<evidence type="ECO:0000313" key="2">
    <source>
        <dbReference type="Proteomes" id="UP001595833"/>
    </source>
</evidence>
<dbReference type="InterPro" id="IPR025447">
    <property type="entry name" value="DUF4192"/>
</dbReference>
<organism evidence="1 2">
    <name type="scientific">Saccharothrix xinjiangensis</name>
    <dbReference type="NCBI Taxonomy" id="204798"/>
    <lineage>
        <taxon>Bacteria</taxon>
        <taxon>Bacillati</taxon>
        <taxon>Actinomycetota</taxon>
        <taxon>Actinomycetes</taxon>
        <taxon>Pseudonocardiales</taxon>
        <taxon>Pseudonocardiaceae</taxon>
        <taxon>Saccharothrix</taxon>
    </lineage>
</organism>